<organism evidence="6 7">
    <name type="scientific">Pseudaquabacterium rugosum</name>
    <dbReference type="NCBI Taxonomy" id="2984194"/>
    <lineage>
        <taxon>Bacteria</taxon>
        <taxon>Pseudomonadati</taxon>
        <taxon>Pseudomonadota</taxon>
        <taxon>Betaproteobacteria</taxon>
        <taxon>Burkholderiales</taxon>
        <taxon>Sphaerotilaceae</taxon>
        <taxon>Pseudaquabacterium</taxon>
    </lineage>
</organism>
<dbReference type="Gene3D" id="3.40.190.10">
    <property type="entry name" value="Periplasmic binding protein-like II"/>
    <property type="match status" value="2"/>
</dbReference>
<dbReference type="PRINTS" id="PR00039">
    <property type="entry name" value="HTHLYSR"/>
</dbReference>
<proteinExistence type="inferred from homology"/>
<keyword evidence="3" id="KW-0238">DNA-binding</keyword>
<dbReference type="Proteomes" id="UP001368500">
    <property type="component" value="Unassembled WGS sequence"/>
</dbReference>
<dbReference type="PANTHER" id="PTHR30537">
    <property type="entry name" value="HTH-TYPE TRANSCRIPTIONAL REGULATOR"/>
    <property type="match status" value="1"/>
</dbReference>
<dbReference type="InterPro" id="IPR036388">
    <property type="entry name" value="WH-like_DNA-bd_sf"/>
</dbReference>
<dbReference type="Pfam" id="PF03466">
    <property type="entry name" value="LysR_substrate"/>
    <property type="match status" value="1"/>
</dbReference>
<dbReference type="SUPFAM" id="SSF53850">
    <property type="entry name" value="Periplasmic binding protein-like II"/>
    <property type="match status" value="1"/>
</dbReference>
<name>A0ABU9B8L9_9BURK</name>
<dbReference type="InterPro" id="IPR005119">
    <property type="entry name" value="LysR_subst-bd"/>
</dbReference>
<dbReference type="SUPFAM" id="SSF46785">
    <property type="entry name" value="Winged helix' DNA-binding domain"/>
    <property type="match status" value="1"/>
</dbReference>
<evidence type="ECO:0000256" key="3">
    <source>
        <dbReference type="ARBA" id="ARBA00023125"/>
    </source>
</evidence>
<accession>A0ABU9B8L9</accession>
<dbReference type="PANTHER" id="PTHR30537:SF26">
    <property type="entry name" value="GLYCINE CLEAVAGE SYSTEM TRANSCRIPTIONAL ACTIVATOR"/>
    <property type="match status" value="1"/>
</dbReference>
<evidence type="ECO:0000313" key="6">
    <source>
        <dbReference type="EMBL" id="MEK8026232.1"/>
    </source>
</evidence>
<keyword evidence="4" id="KW-0804">Transcription</keyword>
<sequence>MRRTLPTTASLTAFETAARRLSFTLAADELAVTQSAVCRQIAALEAALGVKLFRRDGRGVALTEAGAAYARQVRARLDELERDALALMARGGPGGSVGALELGVVPTFATRWLLPRLGGFQAAHPGIQLHLSSRTRPFLFDEARLDAAIHAGTAPWPGTTGRVLLAEQMLPVAAPAWLAAHGFAPDRLPRTAADWQRLVLLQPATRPYAWREWFGAQGLGVAGDMAGPRLELFSMLAEAAGCGLGVALVPPFVVADELARGVLVPVAAAPMPSGRSYFLIYPEHAAEANPVLRTFADWLQAQAGAA</sequence>
<protein>
    <submittedName>
        <fullName evidence="6">LysR substrate-binding domain-containing protein</fullName>
    </submittedName>
</protein>
<dbReference type="Pfam" id="PF00126">
    <property type="entry name" value="HTH_1"/>
    <property type="match status" value="1"/>
</dbReference>
<gene>
    <name evidence="6" type="ORF">AACH11_09705</name>
</gene>
<evidence type="ECO:0000256" key="2">
    <source>
        <dbReference type="ARBA" id="ARBA00023015"/>
    </source>
</evidence>
<comment type="similarity">
    <text evidence="1">Belongs to the LysR transcriptional regulatory family.</text>
</comment>
<keyword evidence="7" id="KW-1185">Reference proteome</keyword>
<dbReference type="InterPro" id="IPR036390">
    <property type="entry name" value="WH_DNA-bd_sf"/>
</dbReference>
<dbReference type="PROSITE" id="PS50931">
    <property type="entry name" value="HTH_LYSR"/>
    <property type="match status" value="1"/>
</dbReference>
<dbReference type="EMBL" id="JBBUTF010000007">
    <property type="protein sequence ID" value="MEK8026232.1"/>
    <property type="molecule type" value="Genomic_DNA"/>
</dbReference>
<dbReference type="InterPro" id="IPR058163">
    <property type="entry name" value="LysR-type_TF_proteobact-type"/>
</dbReference>
<comment type="caution">
    <text evidence="6">The sequence shown here is derived from an EMBL/GenBank/DDBJ whole genome shotgun (WGS) entry which is preliminary data.</text>
</comment>
<reference evidence="6 7" key="1">
    <citation type="submission" date="2024-04" db="EMBL/GenBank/DDBJ databases">
        <title>Novel species of the genus Ideonella isolated from streams.</title>
        <authorList>
            <person name="Lu H."/>
        </authorList>
    </citation>
    <scope>NUCLEOTIDE SEQUENCE [LARGE SCALE GENOMIC DNA]</scope>
    <source>
        <strain evidence="6 7">BYS139W</strain>
    </source>
</reference>
<evidence type="ECO:0000256" key="4">
    <source>
        <dbReference type="ARBA" id="ARBA00023163"/>
    </source>
</evidence>
<dbReference type="RefSeq" id="WP_341374012.1">
    <property type="nucleotide sequence ID" value="NZ_JBBUTF010000007.1"/>
</dbReference>
<dbReference type="Gene3D" id="1.10.10.10">
    <property type="entry name" value="Winged helix-like DNA-binding domain superfamily/Winged helix DNA-binding domain"/>
    <property type="match status" value="1"/>
</dbReference>
<evidence type="ECO:0000313" key="7">
    <source>
        <dbReference type="Proteomes" id="UP001368500"/>
    </source>
</evidence>
<evidence type="ECO:0000256" key="1">
    <source>
        <dbReference type="ARBA" id="ARBA00009437"/>
    </source>
</evidence>
<evidence type="ECO:0000259" key="5">
    <source>
        <dbReference type="PROSITE" id="PS50931"/>
    </source>
</evidence>
<feature type="domain" description="HTH lysR-type" evidence="5">
    <location>
        <begin position="6"/>
        <end position="63"/>
    </location>
</feature>
<keyword evidence="2" id="KW-0805">Transcription regulation</keyword>
<dbReference type="InterPro" id="IPR000847">
    <property type="entry name" value="LysR_HTH_N"/>
</dbReference>